<reference evidence="6" key="1">
    <citation type="journal article" date="2017" name="Nature">
        <title>The sunflower genome provides insights into oil metabolism, flowering and Asterid evolution.</title>
        <authorList>
            <person name="Badouin H."/>
            <person name="Gouzy J."/>
            <person name="Grassa C.J."/>
            <person name="Murat F."/>
            <person name="Staton S.E."/>
            <person name="Cottret L."/>
            <person name="Lelandais-Briere C."/>
            <person name="Owens G.L."/>
            <person name="Carrere S."/>
            <person name="Mayjonade B."/>
            <person name="Legrand L."/>
            <person name="Gill N."/>
            <person name="Kane N.C."/>
            <person name="Bowers J.E."/>
            <person name="Hubner S."/>
            <person name="Bellec A."/>
            <person name="Berard A."/>
            <person name="Berges H."/>
            <person name="Blanchet N."/>
            <person name="Boniface M.C."/>
            <person name="Brunel D."/>
            <person name="Catrice O."/>
            <person name="Chaidir N."/>
            <person name="Claudel C."/>
            <person name="Donnadieu C."/>
            <person name="Faraut T."/>
            <person name="Fievet G."/>
            <person name="Helmstetter N."/>
            <person name="King M."/>
            <person name="Knapp S.J."/>
            <person name="Lai Z."/>
            <person name="Le Paslier M.C."/>
            <person name="Lippi Y."/>
            <person name="Lorenzon L."/>
            <person name="Mandel J.R."/>
            <person name="Marage G."/>
            <person name="Marchand G."/>
            <person name="Marquand E."/>
            <person name="Bret-Mestries E."/>
            <person name="Morien E."/>
            <person name="Nambeesan S."/>
            <person name="Nguyen T."/>
            <person name="Pegot-Espagnet P."/>
            <person name="Pouilly N."/>
            <person name="Raftis F."/>
            <person name="Sallet E."/>
            <person name="Schiex T."/>
            <person name="Thomas J."/>
            <person name="Vandecasteele C."/>
            <person name="Vares D."/>
            <person name="Vear F."/>
            <person name="Vautrin S."/>
            <person name="Crespi M."/>
            <person name="Mangin B."/>
            <person name="Burke J.M."/>
            <person name="Salse J."/>
            <person name="Munos S."/>
            <person name="Vincourt P."/>
            <person name="Rieseberg L.H."/>
            <person name="Langlade N.B."/>
        </authorList>
    </citation>
    <scope>NUCLEOTIDE SEQUENCE [LARGE SCALE GENOMIC DNA]</scope>
    <source>
        <strain evidence="6">cv. SF193</strain>
    </source>
</reference>
<evidence type="ECO:0000259" key="4">
    <source>
        <dbReference type="Pfam" id="PF23286"/>
    </source>
</evidence>
<dbReference type="InterPro" id="IPR032675">
    <property type="entry name" value="LRR_dom_sf"/>
</dbReference>
<dbReference type="InterPro" id="IPR058546">
    <property type="entry name" value="RPS4B/Roq1-like_LRR"/>
</dbReference>
<protein>
    <submittedName>
        <fullName evidence="5">Putative leucine-rich repeat domain, L domain-like protein</fullName>
    </submittedName>
</protein>
<feature type="domain" description="Disease resistance protein RPS4B/Roq1-like leucine-rich repeats" evidence="4">
    <location>
        <begin position="6"/>
        <end position="169"/>
    </location>
</feature>
<dbReference type="GO" id="GO:0006952">
    <property type="term" value="P:defense response"/>
    <property type="evidence" value="ECO:0007669"/>
    <property type="project" value="UniProtKB-ARBA"/>
</dbReference>
<name>A0A251V314_HELAN</name>
<dbReference type="PROSITE" id="PS51450">
    <property type="entry name" value="LRR"/>
    <property type="match status" value="1"/>
</dbReference>
<dbReference type="STRING" id="4232.A0A251V314"/>
<dbReference type="GO" id="GO:0051707">
    <property type="term" value="P:response to other organism"/>
    <property type="evidence" value="ECO:0007669"/>
    <property type="project" value="UniProtKB-ARBA"/>
</dbReference>
<dbReference type="Proteomes" id="UP000215914">
    <property type="component" value="Chromosome 4"/>
</dbReference>
<evidence type="ECO:0000256" key="1">
    <source>
        <dbReference type="ARBA" id="ARBA00022614"/>
    </source>
</evidence>
<dbReference type="PANTHER" id="PTHR45752:SF195">
    <property type="entry name" value="LEUCINE-RICH REPEAT (LRR) FAMILY PROTEIN-RELATED"/>
    <property type="match status" value="1"/>
</dbReference>
<dbReference type="Pfam" id="PF23286">
    <property type="entry name" value="LRR_13"/>
    <property type="match status" value="1"/>
</dbReference>
<dbReference type="PANTHER" id="PTHR45752">
    <property type="entry name" value="LEUCINE-RICH REPEAT-CONTAINING"/>
    <property type="match status" value="1"/>
</dbReference>
<dbReference type="InterPro" id="IPR001611">
    <property type="entry name" value="Leu-rich_rpt"/>
</dbReference>
<dbReference type="InterPro" id="IPR003591">
    <property type="entry name" value="Leu-rich_rpt_typical-subtyp"/>
</dbReference>
<keyword evidence="2" id="KW-0677">Repeat</keyword>
<keyword evidence="1" id="KW-0433">Leucine-rich repeat</keyword>
<evidence type="ECO:0000313" key="5">
    <source>
        <dbReference type="EMBL" id="OTG29001.1"/>
    </source>
</evidence>
<evidence type="ECO:0000256" key="2">
    <source>
        <dbReference type="ARBA" id="ARBA00022737"/>
    </source>
</evidence>
<dbReference type="SUPFAM" id="SSF52058">
    <property type="entry name" value="L domain-like"/>
    <property type="match status" value="1"/>
</dbReference>
<dbReference type="Gene3D" id="3.80.10.10">
    <property type="entry name" value="Ribonuclease Inhibitor"/>
    <property type="match status" value="1"/>
</dbReference>
<sequence length="342" mass="38872">MEMEALVTLLLSGCSNLEYIPEFGHKMKCLEHLYIDGTNIKKLPESLGELCNLRKLDASETSIQEIPLSVHYLKRLRLLRVHRCPLSSQSRGLLFSKMDLLLSGLKELDLSYCNLSVVPDGIGLLHRLVDLDLSGNNFVSLPANISLLSNLRMLCLNNCKRLQSLPKLSIVSEDTLYGLPMRFNYIISKKWVAVSKFHGRSNSTFPMKKILNNYLQLRTRCWITSEAVFEILGAGSEIPLDYKLLRSGESLTHKGPWIGVVICANVALHHIDASIETKYVVTAHIHDGEKYWRIQVPINLLAARLENQLVFYWTREGDLLRTVDSSQRNTFKFSFSVEPRGQ</sequence>
<dbReference type="AlphaFoldDB" id="A0A251V314"/>
<organism evidence="5 6">
    <name type="scientific">Helianthus annuus</name>
    <name type="common">Common sunflower</name>
    <dbReference type="NCBI Taxonomy" id="4232"/>
    <lineage>
        <taxon>Eukaryota</taxon>
        <taxon>Viridiplantae</taxon>
        <taxon>Streptophyta</taxon>
        <taxon>Embryophyta</taxon>
        <taxon>Tracheophyta</taxon>
        <taxon>Spermatophyta</taxon>
        <taxon>Magnoliopsida</taxon>
        <taxon>eudicotyledons</taxon>
        <taxon>Gunneridae</taxon>
        <taxon>Pentapetalae</taxon>
        <taxon>asterids</taxon>
        <taxon>campanulids</taxon>
        <taxon>Asterales</taxon>
        <taxon>Asteraceae</taxon>
        <taxon>Asteroideae</taxon>
        <taxon>Heliantheae alliance</taxon>
        <taxon>Heliantheae</taxon>
        <taxon>Helianthus</taxon>
    </lineage>
</organism>
<dbReference type="InParanoid" id="A0A251V314"/>
<proteinExistence type="predicted"/>
<dbReference type="EMBL" id="CM007893">
    <property type="protein sequence ID" value="OTG29001.1"/>
    <property type="molecule type" value="Genomic_DNA"/>
</dbReference>
<dbReference type="SMART" id="SM00369">
    <property type="entry name" value="LRR_TYP"/>
    <property type="match status" value="3"/>
</dbReference>
<keyword evidence="6" id="KW-1185">Reference proteome</keyword>
<dbReference type="InterPro" id="IPR050715">
    <property type="entry name" value="LRR-SigEffector_domain"/>
</dbReference>
<keyword evidence="3" id="KW-0611">Plant defense</keyword>
<evidence type="ECO:0000313" key="6">
    <source>
        <dbReference type="Proteomes" id="UP000215914"/>
    </source>
</evidence>
<accession>A0A251V314</accession>
<gene>
    <name evidence="5" type="ORF">HannXRQ_Chr04g0117491</name>
</gene>
<evidence type="ECO:0000256" key="3">
    <source>
        <dbReference type="ARBA" id="ARBA00022821"/>
    </source>
</evidence>